<feature type="transmembrane region" description="Helical" evidence="6">
    <location>
        <begin position="148"/>
        <end position="171"/>
    </location>
</feature>
<feature type="transmembrane region" description="Helical" evidence="6">
    <location>
        <begin position="41"/>
        <end position="67"/>
    </location>
</feature>
<protein>
    <submittedName>
        <fullName evidence="7">Amino acid transporter</fullName>
    </submittedName>
</protein>
<evidence type="ECO:0000313" key="8">
    <source>
        <dbReference type="Proteomes" id="UP000323142"/>
    </source>
</evidence>
<dbReference type="GO" id="GO:0005886">
    <property type="term" value="C:plasma membrane"/>
    <property type="evidence" value="ECO:0007669"/>
    <property type="project" value="UniProtKB-SubCell"/>
</dbReference>
<dbReference type="RefSeq" id="WP_149818953.1">
    <property type="nucleotide sequence ID" value="NZ_VUOA01000027.1"/>
</dbReference>
<comment type="caution">
    <text evidence="7">The sequence shown here is derived from an EMBL/GenBank/DDBJ whole genome shotgun (WGS) entry which is preliminary data.</text>
</comment>
<keyword evidence="8" id="KW-1185">Reference proteome</keyword>
<dbReference type="Proteomes" id="UP000323142">
    <property type="component" value="Unassembled WGS sequence"/>
</dbReference>
<dbReference type="Pfam" id="PF01810">
    <property type="entry name" value="LysE"/>
    <property type="match status" value="1"/>
</dbReference>
<evidence type="ECO:0000313" key="7">
    <source>
        <dbReference type="EMBL" id="KAA2236455.1"/>
    </source>
</evidence>
<dbReference type="EMBL" id="VUOA01000027">
    <property type="protein sequence ID" value="KAA2236455.1"/>
    <property type="molecule type" value="Genomic_DNA"/>
</dbReference>
<feature type="transmembrane region" description="Helical" evidence="6">
    <location>
        <begin position="73"/>
        <end position="94"/>
    </location>
</feature>
<keyword evidence="2" id="KW-1003">Cell membrane</keyword>
<evidence type="ECO:0000256" key="5">
    <source>
        <dbReference type="ARBA" id="ARBA00023136"/>
    </source>
</evidence>
<evidence type="ECO:0000256" key="1">
    <source>
        <dbReference type="ARBA" id="ARBA00004651"/>
    </source>
</evidence>
<evidence type="ECO:0000256" key="6">
    <source>
        <dbReference type="SAM" id="Phobius"/>
    </source>
</evidence>
<accession>A0A5B2VCJ0</accession>
<feature type="transmembrane region" description="Helical" evidence="6">
    <location>
        <begin position="183"/>
        <end position="204"/>
    </location>
</feature>
<dbReference type="OrthoDB" id="5638726at2"/>
<name>A0A5B2VCJ0_9HYPH</name>
<evidence type="ECO:0000256" key="4">
    <source>
        <dbReference type="ARBA" id="ARBA00022989"/>
    </source>
</evidence>
<keyword evidence="3 6" id="KW-0812">Transmembrane</keyword>
<evidence type="ECO:0000256" key="3">
    <source>
        <dbReference type="ARBA" id="ARBA00022692"/>
    </source>
</evidence>
<dbReference type="AlphaFoldDB" id="A0A5B2VCJ0"/>
<keyword evidence="5 6" id="KW-0472">Membrane</keyword>
<proteinExistence type="predicted"/>
<dbReference type="GO" id="GO:0015171">
    <property type="term" value="F:amino acid transmembrane transporter activity"/>
    <property type="evidence" value="ECO:0007669"/>
    <property type="project" value="TreeGrafter"/>
</dbReference>
<dbReference type="PANTHER" id="PTHR30086">
    <property type="entry name" value="ARGININE EXPORTER PROTEIN ARGO"/>
    <property type="match status" value="1"/>
</dbReference>
<dbReference type="PANTHER" id="PTHR30086:SF20">
    <property type="entry name" value="ARGININE EXPORTER PROTEIN ARGO-RELATED"/>
    <property type="match status" value="1"/>
</dbReference>
<reference evidence="7 8" key="1">
    <citation type="submission" date="2019-09" db="EMBL/GenBank/DDBJ databases">
        <title>Salinarimonas rosea gen. nov., sp. nov., a new member of the a-2 subgroup of the Proteobacteria.</title>
        <authorList>
            <person name="Liu J."/>
        </authorList>
    </citation>
    <scope>NUCLEOTIDE SEQUENCE [LARGE SCALE GENOMIC DNA]</scope>
    <source>
        <strain evidence="7 8">BN140002</strain>
    </source>
</reference>
<organism evidence="7 8">
    <name type="scientific">Salinarimonas soli</name>
    <dbReference type="NCBI Taxonomy" id="1638099"/>
    <lineage>
        <taxon>Bacteria</taxon>
        <taxon>Pseudomonadati</taxon>
        <taxon>Pseudomonadota</taxon>
        <taxon>Alphaproteobacteria</taxon>
        <taxon>Hyphomicrobiales</taxon>
        <taxon>Salinarimonadaceae</taxon>
        <taxon>Salinarimonas</taxon>
    </lineage>
</organism>
<gene>
    <name evidence="7" type="ORF">F0L46_15045</name>
</gene>
<comment type="subcellular location">
    <subcellularLocation>
        <location evidence="1">Cell membrane</location>
        <topology evidence="1">Multi-pass membrane protein</topology>
    </subcellularLocation>
</comment>
<sequence length="205" mass="20636">MSYLSTFLNGFAVSAALIIAIGAQNAFVLRQGLRREHVGPIVALCASADAILIGAGVAGLGALIGAAPVLTTALTLGGAVFLTWYGVTALARFARPGVLAIERAGAVSLPSALASAAGFTLLNPHVYLDTVLLVGAIGASHPPTHQPIFVAGAALASASWFTALGFGARALAPLFAKPIAWRVLDLLVGAMMLSLAAALVWGAVD</sequence>
<reference evidence="7 8" key="2">
    <citation type="submission" date="2019-09" db="EMBL/GenBank/DDBJ databases">
        <authorList>
            <person name="Jin C."/>
        </authorList>
    </citation>
    <scope>NUCLEOTIDE SEQUENCE [LARGE SCALE GENOMIC DNA]</scope>
    <source>
        <strain evidence="7 8">BN140002</strain>
    </source>
</reference>
<feature type="transmembrane region" description="Helical" evidence="6">
    <location>
        <begin position="106"/>
        <end position="128"/>
    </location>
</feature>
<keyword evidence="4 6" id="KW-1133">Transmembrane helix</keyword>
<feature type="transmembrane region" description="Helical" evidence="6">
    <location>
        <begin position="6"/>
        <end position="29"/>
    </location>
</feature>
<evidence type="ECO:0000256" key="2">
    <source>
        <dbReference type="ARBA" id="ARBA00022475"/>
    </source>
</evidence>
<dbReference type="InterPro" id="IPR001123">
    <property type="entry name" value="LeuE-type"/>
</dbReference>